<gene>
    <name evidence="1" type="ORF">LCGC14_1290450</name>
</gene>
<name>A0A0F9NVL3_9ZZZZ</name>
<organism evidence="1">
    <name type="scientific">marine sediment metagenome</name>
    <dbReference type="NCBI Taxonomy" id="412755"/>
    <lineage>
        <taxon>unclassified sequences</taxon>
        <taxon>metagenomes</taxon>
        <taxon>ecological metagenomes</taxon>
    </lineage>
</organism>
<dbReference type="EMBL" id="LAZR01007434">
    <property type="protein sequence ID" value="KKM85302.1"/>
    <property type="molecule type" value="Genomic_DNA"/>
</dbReference>
<proteinExistence type="predicted"/>
<protein>
    <submittedName>
        <fullName evidence="1">Uncharacterized protein</fullName>
    </submittedName>
</protein>
<comment type="caution">
    <text evidence="1">The sequence shown here is derived from an EMBL/GenBank/DDBJ whole genome shotgun (WGS) entry which is preliminary data.</text>
</comment>
<evidence type="ECO:0000313" key="1">
    <source>
        <dbReference type="EMBL" id="KKM85302.1"/>
    </source>
</evidence>
<dbReference type="AlphaFoldDB" id="A0A0F9NVL3"/>
<reference evidence="1" key="1">
    <citation type="journal article" date="2015" name="Nature">
        <title>Complex archaea that bridge the gap between prokaryotes and eukaryotes.</title>
        <authorList>
            <person name="Spang A."/>
            <person name="Saw J.H."/>
            <person name="Jorgensen S.L."/>
            <person name="Zaremba-Niedzwiedzka K."/>
            <person name="Martijn J."/>
            <person name="Lind A.E."/>
            <person name="van Eijk R."/>
            <person name="Schleper C."/>
            <person name="Guy L."/>
            <person name="Ettema T.J."/>
        </authorList>
    </citation>
    <scope>NUCLEOTIDE SEQUENCE</scope>
</reference>
<accession>A0A0F9NVL3</accession>
<sequence>MKALIKKVEEGPSDMPYDYWILGQLKSGIEIEIRDYDNFDLRDNTNQWIDCLLIANNLVILSSFTSSPHIFEGKFLGRYPLPPKWENHRKNLIDEDFYAIKILDGIIIGLYKTFEKMSKGMSIEKGKNIIVKILSFGLVAWKPL</sequence>